<evidence type="ECO:0000256" key="5">
    <source>
        <dbReference type="HAMAP-Rule" id="MF_02114"/>
    </source>
</evidence>
<feature type="binding site" evidence="5">
    <location>
        <position position="171"/>
    </location>
    <ligand>
        <name>phosphoenolpyruvate</name>
        <dbReference type="ChEBI" id="CHEBI:58702"/>
    </ligand>
</feature>
<evidence type="ECO:0000256" key="4">
    <source>
        <dbReference type="ARBA" id="ARBA00023134"/>
    </source>
</evidence>
<dbReference type="Proteomes" id="UP000325307">
    <property type="component" value="Unassembled WGS sequence"/>
</dbReference>
<evidence type="ECO:0000256" key="1">
    <source>
        <dbReference type="ARBA" id="ARBA00022679"/>
    </source>
</evidence>
<sequence>MPLERVPALPAPWTIVVPFKGGPAAKSRLSQACGETKGLRPEGRHQLALAFLRDTVTAVRAADNAGDILIVSSDPVLITAIPDATVLADPGRGLNAAVTAGIEWARSLAPDGPVAALTGDLPCLRPLDLSAALELAREHPLGVVPDRHGTGTTLITAQPGVPVTPRFGPHSCEAHTRAGHAALPVLATSTLRQDVDTIADLAWALRRGVGQHTRAAVPQPSSRATRGRRLSVPTAAAV</sequence>
<comment type="pathway">
    <text evidence="5">Cofactor biosynthesis; coenzyme F420 biosynthesis.</text>
</comment>
<name>A0A5A7NNF9_9MICC</name>
<comment type="caution">
    <text evidence="7">The sequence shown here is derived from an EMBL/GenBank/DDBJ whole genome shotgun (WGS) entry which is preliminary data.</text>
</comment>
<comment type="similarity">
    <text evidence="5">Belongs to the CofC family.</text>
</comment>
<proteinExistence type="inferred from homology"/>
<gene>
    <name evidence="7" type="primary">cofC</name>
    <name evidence="5" type="synonym">fbiD</name>
    <name evidence="7" type="ORF">NCCP1664_08270</name>
</gene>
<dbReference type="InterPro" id="IPR029044">
    <property type="entry name" value="Nucleotide-diphossugar_trans"/>
</dbReference>
<dbReference type="Pfam" id="PF01983">
    <property type="entry name" value="CofC"/>
    <property type="match status" value="1"/>
</dbReference>
<dbReference type="GO" id="GO:0043814">
    <property type="term" value="F:phospholactate guanylyltransferase activity"/>
    <property type="evidence" value="ECO:0007669"/>
    <property type="project" value="InterPro"/>
</dbReference>
<keyword evidence="3 5" id="KW-0547">Nucleotide-binding</keyword>
<dbReference type="GO" id="GO:0005525">
    <property type="term" value="F:GTP binding"/>
    <property type="evidence" value="ECO:0007669"/>
    <property type="project" value="UniProtKB-KW"/>
</dbReference>
<keyword evidence="1 5" id="KW-0808">Transferase</keyword>
<comment type="catalytic activity">
    <reaction evidence="5">
        <text>phosphoenolpyruvate + GTP + H(+) = enolpyruvoyl-2-diphospho-5'-guanosine + diphosphate</text>
        <dbReference type="Rhea" id="RHEA:30519"/>
        <dbReference type="ChEBI" id="CHEBI:15378"/>
        <dbReference type="ChEBI" id="CHEBI:33019"/>
        <dbReference type="ChEBI" id="CHEBI:37565"/>
        <dbReference type="ChEBI" id="CHEBI:58702"/>
        <dbReference type="ChEBI" id="CHEBI:143701"/>
        <dbReference type="EC" id="2.7.7.105"/>
    </reaction>
</comment>
<keyword evidence="4 5" id="KW-0342">GTP-binding</keyword>
<evidence type="ECO:0000313" key="8">
    <source>
        <dbReference type="Proteomes" id="UP000325307"/>
    </source>
</evidence>
<keyword evidence="8" id="KW-1185">Reference proteome</keyword>
<feature type="region of interest" description="Disordered" evidence="6">
    <location>
        <begin position="214"/>
        <end position="238"/>
    </location>
</feature>
<dbReference type="UniPathway" id="UPA00071"/>
<organism evidence="7 8">
    <name type="scientific">Zafaria cholistanensis</name>
    <dbReference type="NCBI Taxonomy" id="1682741"/>
    <lineage>
        <taxon>Bacteria</taxon>
        <taxon>Bacillati</taxon>
        <taxon>Actinomycetota</taxon>
        <taxon>Actinomycetes</taxon>
        <taxon>Micrococcales</taxon>
        <taxon>Micrococcaceae</taxon>
        <taxon>Zafaria</taxon>
    </lineage>
</organism>
<dbReference type="EMBL" id="BKDJ01000003">
    <property type="protein sequence ID" value="GER22330.1"/>
    <property type="molecule type" value="Genomic_DNA"/>
</dbReference>
<keyword evidence="2 5" id="KW-0548">Nucleotidyltransferase</keyword>
<dbReference type="GO" id="GO:0052645">
    <property type="term" value="P:F420-0 metabolic process"/>
    <property type="evidence" value="ECO:0007669"/>
    <property type="project" value="UniProtKB-UniRule"/>
</dbReference>
<dbReference type="HAMAP" id="MF_02114">
    <property type="entry name" value="CofC"/>
    <property type="match status" value="1"/>
</dbReference>
<dbReference type="InterPro" id="IPR002835">
    <property type="entry name" value="CofC"/>
</dbReference>
<evidence type="ECO:0000256" key="2">
    <source>
        <dbReference type="ARBA" id="ARBA00022695"/>
    </source>
</evidence>
<dbReference type="AlphaFoldDB" id="A0A5A7NNF9"/>
<dbReference type="NCBIfam" id="TIGR03552">
    <property type="entry name" value="F420_cofC"/>
    <property type="match status" value="1"/>
</dbReference>
<accession>A0A5A7NNF9</accession>
<protein>
    <recommendedName>
        <fullName evidence="5">Phosphoenolpyruvate guanylyltransferase</fullName>
        <shortName evidence="5">PEP guanylyltransferase</shortName>
        <ecNumber evidence="5">2.7.7.105</ecNumber>
    </recommendedName>
</protein>
<reference evidence="7 8" key="1">
    <citation type="submission" date="2019-09" db="EMBL/GenBank/DDBJ databases">
        <title>Arthrobacter zafarii sp. nov., a moderately thermotolerant and halotolerant actinobacterium isolated from Cholistan desert soil of Pakistan.</title>
        <authorList>
            <person name="Amin A."/>
            <person name="Ahmed I."/>
            <person name="Khalid N."/>
            <person name="Schumann P."/>
            <person name="Busse H.J."/>
            <person name="Khan I.U."/>
            <person name="Li S."/>
            <person name="Li W.J."/>
        </authorList>
    </citation>
    <scope>NUCLEOTIDE SEQUENCE [LARGE SCALE GENOMIC DNA]</scope>
    <source>
        <strain evidence="7 8">NCCP-1664</strain>
    </source>
</reference>
<evidence type="ECO:0000256" key="3">
    <source>
        <dbReference type="ARBA" id="ARBA00022741"/>
    </source>
</evidence>
<feature type="binding site" evidence="5">
    <location>
        <position position="168"/>
    </location>
    <ligand>
        <name>phosphoenolpyruvate</name>
        <dbReference type="ChEBI" id="CHEBI:58702"/>
    </ligand>
</feature>
<dbReference type="Gene3D" id="3.90.550.10">
    <property type="entry name" value="Spore Coat Polysaccharide Biosynthesis Protein SpsA, Chain A"/>
    <property type="match status" value="1"/>
</dbReference>
<dbReference type="PANTHER" id="PTHR40392:SF1">
    <property type="entry name" value="2-PHOSPHO-L-LACTATE GUANYLYLTRANSFERASE"/>
    <property type="match status" value="1"/>
</dbReference>
<dbReference type="OrthoDB" id="9151145at2"/>
<dbReference type="PANTHER" id="PTHR40392">
    <property type="entry name" value="2-PHOSPHO-L-LACTATE GUANYLYLTRANSFERASE"/>
    <property type="match status" value="1"/>
</dbReference>
<evidence type="ECO:0000313" key="7">
    <source>
        <dbReference type="EMBL" id="GER22330.1"/>
    </source>
</evidence>
<dbReference type="SUPFAM" id="SSF53448">
    <property type="entry name" value="Nucleotide-diphospho-sugar transferases"/>
    <property type="match status" value="1"/>
</dbReference>
<evidence type="ECO:0000256" key="6">
    <source>
        <dbReference type="SAM" id="MobiDB-lite"/>
    </source>
</evidence>
<feature type="binding site" evidence="5">
    <location>
        <position position="152"/>
    </location>
    <ligand>
        <name>phosphoenolpyruvate</name>
        <dbReference type="ChEBI" id="CHEBI:58702"/>
    </ligand>
</feature>
<dbReference type="RefSeq" id="WP_149955976.1">
    <property type="nucleotide sequence ID" value="NZ_BKDJ01000003.1"/>
</dbReference>
<dbReference type="EC" id="2.7.7.105" evidence="5"/>
<comment type="function">
    <text evidence="5">Guanylyltransferase that catalyzes the activation of phosphoenolpyruvate (PEP) as enolpyruvoyl-2-diphospho-5'-guanosine, via the condensation of PEP with GTP. It is involved in the biosynthesis of coenzyme F420, a hydride carrier cofactor.</text>
</comment>